<dbReference type="PATRIC" id="fig|1301098.3.peg.4828"/>
<dbReference type="OrthoDB" id="6966833at2"/>
<dbReference type="KEGG" id="pkc:PKB_4841"/>
<reference evidence="1 2" key="2">
    <citation type="submission" date="2014-05" db="EMBL/GenBank/DDBJ databases">
        <title>Genome sequence of the 3-chlorobenzoate degrading bacterium Pseudomonas knackmussii B13 shows multiple evidence for horizontal gene transfer.</title>
        <authorList>
            <person name="Miyazaki R."/>
            <person name="Bertelli C."/>
            <person name="Falquet L."/>
            <person name="Robinson-Rechavi M."/>
            <person name="Gharib W."/>
            <person name="Roy S."/>
            <person name="Van der Meer J.R."/>
        </authorList>
    </citation>
    <scope>NUCLEOTIDE SEQUENCE [LARGE SCALE GENOMIC DNA]</scope>
    <source>
        <strain evidence="1 2">B13</strain>
    </source>
</reference>
<dbReference type="STRING" id="1301098.PKB_4841"/>
<dbReference type="Proteomes" id="UP000025241">
    <property type="component" value="Chromosome I"/>
</dbReference>
<dbReference type="EMBL" id="HG322950">
    <property type="protein sequence ID" value="CDF86161.1"/>
    <property type="molecule type" value="Genomic_DNA"/>
</dbReference>
<organism evidence="1 2">
    <name type="scientific">Pseudomonas knackmussii (strain DSM 6978 / CCUG 54928 / LMG 23759 / B13)</name>
    <dbReference type="NCBI Taxonomy" id="1301098"/>
    <lineage>
        <taxon>Bacteria</taxon>
        <taxon>Pseudomonadati</taxon>
        <taxon>Pseudomonadota</taxon>
        <taxon>Gammaproteobacteria</taxon>
        <taxon>Pseudomonadales</taxon>
        <taxon>Pseudomonadaceae</taxon>
        <taxon>Pseudomonas</taxon>
    </lineage>
</organism>
<keyword evidence="2" id="KW-1185">Reference proteome</keyword>
<name>A0A024HMU0_PSEKB</name>
<sequence>MKILVRPSSSSKGKCWQVCLDQLAVDFRNEQEARLFVSTLETRLQAPHVLPRQIPPLAS</sequence>
<dbReference type="AlphaFoldDB" id="A0A024HMU0"/>
<accession>A0A024HMU0</accession>
<proteinExistence type="predicted"/>
<dbReference type="HOGENOM" id="CLU_191511_2_0_6"/>
<reference evidence="1 2" key="1">
    <citation type="submission" date="2013-03" db="EMBL/GenBank/DDBJ databases">
        <authorList>
            <person name="Linke B."/>
        </authorList>
    </citation>
    <scope>NUCLEOTIDE SEQUENCE [LARGE SCALE GENOMIC DNA]</scope>
    <source>
        <strain evidence="1 2">B13</strain>
    </source>
</reference>
<gene>
    <name evidence="1" type="ORF">PKB_4841</name>
</gene>
<evidence type="ECO:0000313" key="2">
    <source>
        <dbReference type="Proteomes" id="UP000025241"/>
    </source>
</evidence>
<dbReference type="RefSeq" id="WP_084166716.1">
    <property type="nucleotide sequence ID" value="NZ_HG322950.1"/>
</dbReference>
<protein>
    <submittedName>
        <fullName evidence="1">Uncharacterized protein</fullName>
    </submittedName>
</protein>
<evidence type="ECO:0000313" key="1">
    <source>
        <dbReference type="EMBL" id="CDF86161.1"/>
    </source>
</evidence>